<dbReference type="EMBL" id="JBHUDD010000041">
    <property type="protein sequence ID" value="MFD1508857.1"/>
    <property type="molecule type" value="Genomic_DNA"/>
</dbReference>
<dbReference type="Pfam" id="PF02104">
    <property type="entry name" value="SURF1"/>
    <property type="match status" value="1"/>
</dbReference>
<dbReference type="PANTHER" id="PTHR23427:SF2">
    <property type="entry name" value="SURFEIT LOCUS PROTEIN 1"/>
    <property type="match status" value="1"/>
</dbReference>
<evidence type="ECO:0000256" key="6">
    <source>
        <dbReference type="RuleBase" id="RU363076"/>
    </source>
</evidence>
<evidence type="ECO:0000256" key="5">
    <source>
        <dbReference type="ARBA" id="ARBA00023136"/>
    </source>
</evidence>
<dbReference type="PANTHER" id="PTHR23427">
    <property type="entry name" value="SURFEIT LOCUS PROTEIN"/>
    <property type="match status" value="1"/>
</dbReference>
<accession>A0ABW4ECP8</accession>
<comment type="subcellular location">
    <subcellularLocation>
        <location evidence="6">Cell membrane</location>
        <topology evidence="6">Multi-pass membrane protein</topology>
    </subcellularLocation>
    <subcellularLocation>
        <location evidence="1">Membrane</location>
    </subcellularLocation>
</comment>
<evidence type="ECO:0000256" key="4">
    <source>
        <dbReference type="ARBA" id="ARBA00022989"/>
    </source>
</evidence>
<keyword evidence="5 6" id="KW-0472">Membrane</keyword>
<comment type="similarity">
    <text evidence="2 6">Belongs to the SURF1 family.</text>
</comment>
<sequence length="229" mass="25305">MLRYIVPLIFGLAGIAVLVSLGTWQMQRLEWKRGLLSDIEARISAPAISLPDDPDPRADRYLPVQATGQVDDTAPLRVLVSQKQIGAGYRLISALETDQGRVLLDRGFIRVADAIPPTPQGAVTVTGNLHWPDDRNDSTPDNDVAGNTWFARDLDQMAQVLDTQPLLVVARQITPPETGVTPLPVDTAGIPNDHLEYAMTWFSLAVIWAVMTGYFLWRTRRPNTQAKAQ</sequence>
<keyword evidence="4 6" id="KW-1133">Transmembrane helix</keyword>
<protein>
    <recommendedName>
        <fullName evidence="6">SURF1-like protein</fullName>
    </recommendedName>
</protein>
<feature type="transmembrane region" description="Helical" evidence="6">
    <location>
        <begin position="198"/>
        <end position="217"/>
    </location>
</feature>
<comment type="caution">
    <text evidence="7">The sequence shown here is derived from an EMBL/GenBank/DDBJ whole genome shotgun (WGS) entry which is preliminary data.</text>
</comment>
<reference evidence="8" key="1">
    <citation type="journal article" date="2019" name="Int. J. Syst. Evol. Microbiol.">
        <title>The Global Catalogue of Microorganisms (GCM) 10K type strain sequencing project: providing services to taxonomists for standard genome sequencing and annotation.</title>
        <authorList>
            <consortium name="The Broad Institute Genomics Platform"/>
            <consortium name="The Broad Institute Genome Sequencing Center for Infectious Disease"/>
            <person name="Wu L."/>
            <person name="Ma J."/>
        </authorList>
    </citation>
    <scope>NUCLEOTIDE SEQUENCE [LARGE SCALE GENOMIC DNA]</scope>
    <source>
        <strain evidence="8">CGMCC 1.12477</strain>
    </source>
</reference>
<dbReference type="InterPro" id="IPR045214">
    <property type="entry name" value="Surf1/Surf4"/>
</dbReference>
<proteinExistence type="inferred from homology"/>
<dbReference type="Proteomes" id="UP001597186">
    <property type="component" value="Unassembled WGS sequence"/>
</dbReference>
<name>A0ABW4ECP8_9RHOB</name>
<evidence type="ECO:0000256" key="3">
    <source>
        <dbReference type="ARBA" id="ARBA00022692"/>
    </source>
</evidence>
<dbReference type="PROSITE" id="PS50895">
    <property type="entry name" value="SURF1"/>
    <property type="match status" value="1"/>
</dbReference>
<dbReference type="CDD" id="cd06662">
    <property type="entry name" value="SURF1"/>
    <property type="match status" value="1"/>
</dbReference>
<evidence type="ECO:0000256" key="2">
    <source>
        <dbReference type="ARBA" id="ARBA00007165"/>
    </source>
</evidence>
<keyword evidence="6" id="KW-1003">Cell membrane</keyword>
<evidence type="ECO:0000313" key="7">
    <source>
        <dbReference type="EMBL" id="MFD1508857.1"/>
    </source>
</evidence>
<dbReference type="InterPro" id="IPR002994">
    <property type="entry name" value="Surf1/Shy1"/>
</dbReference>
<organism evidence="7 8">
    <name type="scientific">Lacimonas salitolerans</name>
    <dbReference type="NCBI Taxonomy" id="1323750"/>
    <lineage>
        <taxon>Bacteria</taxon>
        <taxon>Pseudomonadati</taxon>
        <taxon>Pseudomonadota</taxon>
        <taxon>Alphaproteobacteria</taxon>
        <taxon>Rhodobacterales</taxon>
        <taxon>Paracoccaceae</taxon>
        <taxon>Lacimonas</taxon>
    </lineage>
</organism>
<evidence type="ECO:0000313" key="8">
    <source>
        <dbReference type="Proteomes" id="UP001597186"/>
    </source>
</evidence>
<dbReference type="RefSeq" id="WP_379913898.1">
    <property type="nucleotide sequence ID" value="NZ_JBHUDD010000041.1"/>
</dbReference>
<gene>
    <name evidence="7" type="ORF">ACFTOW_05530</name>
</gene>
<feature type="transmembrane region" description="Helical" evidence="6">
    <location>
        <begin position="6"/>
        <end position="24"/>
    </location>
</feature>
<keyword evidence="3 6" id="KW-0812">Transmembrane</keyword>
<evidence type="ECO:0000256" key="1">
    <source>
        <dbReference type="ARBA" id="ARBA00004370"/>
    </source>
</evidence>
<keyword evidence="8" id="KW-1185">Reference proteome</keyword>